<accession>A0A1W6QXZ2</accession>
<feature type="transmembrane region" description="Helical" evidence="1">
    <location>
        <begin position="268"/>
        <end position="285"/>
    </location>
</feature>
<proteinExistence type="predicted"/>
<feature type="transmembrane region" description="Helical" evidence="1">
    <location>
        <begin position="35"/>
        <end position="59"/>
    </location>
</feature>
<keyword evidence="2" id="KW-0614">Plasmid</keyword>
<dbReference type="AlphaFoldDB" id="A0A1W6QXZ2"/>
<evidence type="ECO:0000313" key="2">
    <source>
        <dbReference type="EMBL" id="ARO46239.1"/>
    </source>
</evidence>
<keyword evidence="1" id="KW-0812">Transmembrane</keyword>
<protein>
    <submittedName>
        <fullName evidence="2">Uncharacterized protein</fullName>
    </submittedName>
</protein>
<feature type="transmembrane region" description="Helical" evidence="1">
    <location>
        <begin position="102"/>
        <end position="120"/>
    </location>
</feature>
<dbReference type="RefSeq" id="WP_172689725.1">
    <property type="nucleotide sequence ID" value="NZ_KY303941.1"/>
</dbReference>
<sequence>MEYFQQIKTFLWNEKFENFCDKLVKGSVEVDLIQIMCYMLMPYILGILLFIELLLVKFINLSDNLFLTGVIFIICVCVLCIEVVLLLALYRLSFKLIKSKRFGISLLLILNCLIVLYMVLSWLQILLTYILNFLAYNFYFVNNSHFLYETGKFISILSKLIYIFFYLTITLTILNVFLPEKLQSTELSLKQRLFRMGLKVFYLFLFGSISYIFSIINKENFGTISIFSTLFTFLCTPKTVLKVFTNIDNLERKNISENIYIQFERIKFMFYLIILSWSISIYIFNTQDIEVFFVICLVIFFIMGFVRGILEKYSKKLFSSWIVNDKQNYRKWKSKNNS</sequence>
<evidence type="ECO:0000256" key="1">
    <source>
        <dbReference type="SAM" id="Phobius"/>
    </source>
</evidence>
<dbReference type="EMBL" id="KY303941">
    <property type="protein sequence ID" value="ARO46239.1"/>
    <property type="molecule type" value="Genomic_DNA"/>
</dbReference>
<organism evidence="2">
    <name type="scientific">Enterococcus faecalis</name>
    <name type="common">Streptococcus faecalis</name>
    <dbReference type="NCBI Taxonomy" id="1351"/>
    <lineage>
        <taxon>Bacteria</taxon>
        <taxon>Bacillati</taxon>
        <taxon>Bacillota</taxon>
        <taxon>Bacilli</taxon>
        <taxon>Lactobacillales</taxon>
        <taxon>Enterococcaceae</taxon>
        <taxon>Enterococcus</taxon>
    </lineage>
</organism>
<feature type="transmembrane region" description="Helical" evidence="1">
    <location>
        <begin position="65"/>
        <end position="90"/>
    </location>
</feature>
<feature type="transmembrane region" description="Helical" evidence="1">
    <location>
        <begin position="160"/>
        <end position="178"/>
    </location>
</feature>
<feature type="transmembrane region" description="Helical" evidence="1">
    <location>
        <begin position="291"/>
        <end position="310"/>
    </location>
</feature>
<feature type="transmembrane region" description="Helical" evidence="1">
    <location>
        <begin position="126"/>
        <end position="148"/>
    </location>
</feature>
<keyword evidence="1" id="KW-1133">Transmembrane helix</keyword>
<geneLocation type="plasmid" evidence="2">
    <name>pGTC3</name>
</geneLocation>
<keyword evidence="1" id="KW-0472">Membrane</keyword>
<reference evidence="2" key="1">
    <citation type="submission" date="2016-12" db="EMBL/GenBank/DDBJ databases">
        <title>Characterization of a Plasmid Isolated from Enterococcus faecalis found in the Fecal Material of a Blue Whale.</title>
        <authorList>
            <person name="McLaughlin R."/>
        </authorList>
    </citation>
    <scope>NUCLEOTIDE SEQUENCE</scope>
    <source>
        <strain evidence="2">3</strain>
        <plasmid evidence="2">pGTC3</plasmid>
    </source>
</reference>
<name>A0A1W6QXZ2_ENTFL</name>
<feature type="transmembrane region" description="Helical" evidence="1">
    <location>
        <begin position="198"/>
        <end position="216"/>
    </location>
</feature>